<dbReference type="InterPro" id="IPR052048">
    <property type="entry name" value="ST_Response_Regulator"/>
</dbReference>
<evidence type="ECO:0000259" key="2">
    <source>
        <dbReference type="PROSITE" id="PS50110"/>
    </source>
</evidence>
<dbReference type="InterPro" id="IPR001789">
    <property type="entry name" value="Sig_transdc_resp-reg_receiver"/>
</dbReference>
<feature type="domain" description="Response regulatory" evidence="2">
    <location>
        <begin position="6"/>
        <end position="129"/>
    </location>
</feature>
<accession>A0A1V1P9H0</accession>
<dbReference type="GO" id="GO:0000160">
    <property type="term" value="P:phosphorelay signal transduction system"/>
    <property type="evidence" value="ECO:0007669"/>
    <property type="project" value="InterPro"/>
</dbReference>
<dbReference type="SUPFAM" id="SSF52172">
    <property type="entry name" value="CheY-like"/>
    <property type="match status" value="1"/>
</dbReference>
<dbReference type="SMART" id="SM00448">
    <property type="entry name" value="REC"/>
    <property type="match status" value="1"/>
</dbReference>
<dbReference type="PANTHER" id="PTHR43228:SF1">
    <property type="entry name" value="TWO-COMPONENT RESPONSE REGULATOR ARR22"/>
    <property type="match status" value="1"/>
</dbReference>
<dbReference type="PANTHER" id="PTHR43228">
    <property type="entry name" value="TWO-COMPONENT RESPONSE REGULATOR"/>
    <property type="match status" value="1"/>
</dbReference>
<dbReference type="AlphaFoldDB" id="A0A1V1P9H0"/>
<name>A0A1V1P9H0_9BACT</name>
<dbReference type="Pfam" id="PF00072">
    <property type="entry name" value="Response_reg"/>
    <property type="match status" value="1"/>
</dbReference>
<dbReference type="EMBL" id="ATBP01000272">
    <property type="protein sequence ID" value="ETR71406.1"/>
    <property type="molecule type" value="Genomic_DNA"/>
</dbReference>
<evidence type="ECO:0000256" key="1">
    <source>
        <dbReference type="PROSITE-ProRule" id="PRU00169"/>
    </source>
</evidence>
<dbReference type="PROSITE" id="PS50110">
    <property type="entry name" value="RESPONSE_REGULATORY"/>
    <property type="match status" value="1"/>
</dbReference>
<sequence>MNNKIRFLIVEDDEMIRLIHKDFLGDLYPECDIIEAENGAQGICHYFESRPDIILLDMMMPIMGGEAFLDILEEGHQTNILKDKPKIIVVTAIKDVKELMSIGKRFAVEAVISKPLVQTQLKSLLQDWIPKNE</sequence>
<protein>
    <submittedName>
        <fullName evidence="3">Two-component system, unclassified family, response regulator</fullName>
    </submittedName>
</protein>
<evidence type="ECO:0000313" key="3">
    <source>
        <dbReference type="EMBL" id="ETR71406.1"/>
    </source>
</evidence>
<feature type="modified residue" description="4-aspartylphosphate" evidence="1">
    <location>
        <position position="57"/>
    </location>
</feature>
<dbReference type="Proteomes" id="UP000189670">
    <property type="component" value="Unassembled WGS sequence"/>
</dbReference>
<reference evidence="4" key="1">
    <citation type="submission" date="2012-11" db="EMBL/GenBank/DDBJ databases">
        <authorList>
            <person name="Lucero-Rivera Y.E."/>
            <person name="Tovar-Ramirez D."/>
        </authorList>
    </citation>
    <scope>NUCLEOTIDE SEQUENCE [LARGE SCALE GENOMIC DNA]</scope>
    <source>
        <strain evidence="4">Araruama</strain>
    </source>
</reference>
<gene>
    <name evidence="3" type="ORF">OMM_08145</name>
</gene>
<organism evidence="3 4">
    <name type="scientific">Candidatus Magnetoglobus multicellularis str. Araruama</name>
    <dbReference type="NCBI Taxonomy" id="890399"/>
    <lineage>
        <taxon>Bacteria</taxon>
        <taxon>Pseudomonadati</taxon>
        <taxon>Thermodesulfobacteriota</taxon>
        <taxon>Desulfobacteria</taxon>
        <taxon>Desulfobacterales</taxon>
        <taxon>Desulfobacteraceae</taxon>
        <taxon>Candidatus Magnetoglobus</taxon>
    </lineage>
</organism>
<proteinExistence type="predicted"/>
<dbReference type="InterPro" id="IPR011006">
    <property type="entry name" value="CheY-like_superfamily"/>
</dbReference>
<keyword evidence="1" id="KW-0597">Phosphoprotein</keyword>
<evidence type="ECO:0000313" key="4">
    <source>
        <dbReference type="Proteomes" id="UP000189670"/>
    </source>
</evidence>
<dbReference type="Gene3D" id="3.40.50.2300">
    <property type="match status" value="1"/>
</dbReference>
<comment type="caution">
    <text evidence="3">The sequence shown here is derived from an EMBL/GenBank/DDBJ whole genome shotgun (WGS) entry which is preliminary data.</text>
</comment>